<keyword evidence="11" id="KW-1185">Reference proteome</keyword>
<dbReference type="InterPro" id="IPR032710">
    <property type="entry name" value="NTF2-like_dom_sf"/>
</dbReference>
<gene>
    <name evidence="10" type="ORF">CTheo_1809</name>
</gene>
<dbReference type="PANTHER" id="PTHR28554:SF1">
    <property type="entry name" value="LARGE RIBOSOMAL SUBUNIT PROTEIN ML45"/>
    <property type="match status" value="1"/>
</dbReference>
<reference evidence="10 11" key="1">
    <citation type="journal article" date="2019" name="Fungal Biol. Biotechnol.">
        <title>Draft genome sequence of fastidious pathogen Ceratobasidium theobromae, which causes vascular-streak dieback in Theobroma cacao.</title>
        <authorList>
            <person name="Ali S.S."/>
            <person name="Asman A."/>
            <person name="Shao J."/>
            <person name="Firmansyah A.P."/>
            <person name="Susilo A.W."/>
            <person name="Rosmana A."/>
            <person name="McMahon P."/>
            <person name="Junaid M."/>
            <person name="Guest D."/>
            <person name="Kheng T.Y."/>
            <person name="Meinhardt L.W."/>
            <person name="Bailey B.A."/>
        </authorList>
    </citation>
    <scope>NUCLEOTIDE SEQUENCE [LARGE SCALE GENOMIC DNA]</scope>
    <source>
        <strain evidence="10 11">CT2</strain>
    </source>
</reference>
<dbReference type="InterPro" id="IPR007379">
    <property type="entry name" value="Tim44-like_dom"/>
</dbReference>
<keyword evidence="5" id="KW-0687">Ribonucleoprotein</keyword>
<keyword evidence="2" id="KW-0809">Transit peptide</keyword>
<protein>
    <recommendedName>
        <fullName evidence="7">Large ribosomal subunit protein mL45</fullName>
    </recommendedName>
    <alternativeName>
        <fullName evidence="8">39S ribosomal protein L45, mitochondrial</fullName>
    </alternativeName>
</protein>
<dbReference type="GO" id="GO:0005739">
    <property type="term" value="C:mitochondrion"/>
    <property type="evidence" value="ECO:0007669"/>
    <property type="project" value="UniProtKB-SubCell"/>
</dbReference>
<dbReference type="PANTHER" id="PTHR28554">
    <property type="entry name" value="39S RIBOSOMAL PROTEIN L45, MITOCHONDRIAL"/>
    <property type="match status" value="1"/>
</dbReference>
<dbReference type="SMART" id="SM00978">
    <property type="entry name" value="Tim44"/>
    <property type="match status" value="1"/>
</dbReference>
<name>A0A5N5QSB7_9AGAM</name>
<comment type="similarity">
    <text evidence="6">Belongs to the mitochondrion-specific ribosomal protein mL45 family.</text>
</comment>
<dbReference type="AlphaFoldDB" id="A0A5N5QSB7"/>
<evidence type="ECO:0000256" key="1">
    <source>
        <dbReference type="ARBA" id="ARBA00004173"/>
    </source>
</evidence>
<dbReference type="Gene3D" id="3.10.450.240">
    <property type="match status" value="1"/>
</dbReference>
<sequence>MLGLATRRIQAVRHGGPSIVKRRAGSMNWVKSKDHGQSDEEFKLEALERMASTNLPKDFDPKSQRIDLLDLRIPLPISRAAPGIKGKLDWAYNIVLDKIKNILSFRKAYKVGLLSKPSFSDYFKLTTAPFTSRALSAYTKMNACMAQKDLKSLAQVCSEEQFDRARRHIRGRAKDQNVVWKVDEHNQSVEVLSFRAADVWSTHKPEDFCAQALVRFDSRQSVAVYQHSGKLLSGDPKKMTRVREYIVMERKGWTGGDWMLRKPIHLK</sequence>
<evidence type="ECO:0000256" key="3">
    <source>
        <dbReference type="ARBA" id="ARBA00022980"/>
    </source>
</evidence>
<dbReference type="EMBL" id="SSOP01000017">
    <property type="protein sequence ID" value="KAB5594662.1"/>
    <property type="molecule type" value="Genomic_DNA"/>
</dbReference>
<evidence type="ECO:0000256" key="7">
    <source>
        <dbReference type="ARBA" id="ARBA00039448"/>
    </source>
</evidence>
<evidence type="ECO:0000256" key="4">
    <source>
        <dbReference type="ARBA" id="ARBA00023128"/>
    </source>
</evidence>
<proteinExistence type="inferred from homology"/>
<evidence type="ECO:0000313" key="11">
    <source>
        <dbReference type="Proteomes" id="UP000383932"/>
    </source>
</evidence>
<dbReference type="GO" id="GO:1990904">
    <property type="term" value="C:ribonucleoprotein complex"/>
    <property type="evidence" value="ECO:0007669"/>
    <property type="project" value="UniProtKB-KW"/>
</dbReference>
<dbReference type="Proteomes" id="UP000383932">
    <property type="component" value="Unassembled WGS sequence"/>
</dbReference>
<evidence type="ECO:0000256" key="2">
    <source>
        <dbReference type="ARBA" id="ARBA00022946"/>
    </source>
</evidence>
<evidence type="ECO:0000256" key="8">
    <source>
        <dbReference type="ARBA" id="ARBA00043031"/>
    </source>
</evidence>
<organism evidence="10 11">
    <name type="scientific">Ceratobasidium theobromae</name>
    <dbReference type="NCBI Taxonomy" id="1582974"/>
    <lineage>
        <taxon>Eukaryota</taxon>
        <taxon>Fungi</taxon>
        <taxon>Dikarya</taxon>
        <taxon>Basidiomycota</taxon>
        <taxon>Agaricomycotina</taxon>
        <taxon>Agaricomycetes</taxon>
        <taxon>Cantharellales</taxon>
        <taxon>Ceratobasidiaceae</taxon>
        <taxon>Ceratobasidium</taxon>
    </lineage>
</organism>
<evidence type="ECO:0000259" key="9">
    <source>
        <dbReference type="SMART" id="SM00978"/>
    </source>
</evidence>
<evidence type="ECO:0000256" key="6">
    <source>
        <dbReference type="ARBA" id="ARBA00038073"/>
    </source>
</evidence>
<comment type="subcellular location">
    <subcellularLocation>
        <location evidence="1">Mitochondrion</location>
    </subcellularLocation>
</comment>
<evidence type="ECO:0000313" key="10">
    <source>
        <dbReference type="EMBL" id="KAB5594662.1"/>
    </source>
</evidence>
<feature type="domain" description="Tim44-like" evidence="9">
    <location>
        <begin position="105"/>
        <end position="261"/>
    </location>
</feature>
<keyword evidence="4" id="KW-0496">Mitochondrion</keyword>
<accession>A0A5N5QSB7</accession>
<keyword evidence="3" id="KW-0689">Ribosomal protein</keyword>
<dbReference type="GO" id="GO:0005840">
    <property type="term" value="C:ribosome"/>
    <property type="evidence" value="ECO:0007669"/>
    <property type="project" value="UniProtKB-KW"/>
</dbReference>
<dbReference type="Pfam" id="PF04280">
    <property type="entry name" value="Tim44"/>
    <property type="match status" value="1"/>
</dbReference>
<dbReference type="SUPFAM" id="SSF54427">
    <property type="entry name" value="NTF2-like"/>
    <property type="match status" value="1"/>
</dbReference>
<comment type="caution">
    <text evidence="10">The sequence shown here is derived from an EMBL/GenBank/DDBJ whole genome shotgun (WGS) entry which is preliminary data.</text>
</comment>
<dbReference type="InterPro" id="IPR051975">
    <property type="entry name" value="mtLSU_mL45"/>
</dbReference>
<evidence type="ECO:0000256" key="5">
    <source>
        <dbReference type="ARBA" id="ARBA00023274"/>
    </source>
</evidence>
<dbReference type="OrthoDB" id="19619at2759"/>